<evidence type="ECO:0000313" key="2">
    <source>
        <dbReference type="EMBL" id="KPI99835.1"/>
    </source>
</evidence>
<sequence>MTRVSRAGCRAATRSPACAVCAAAGAALCACGAAPGAGRPPTLPAAAAHAARSRHSVARRTPYRAPAHSAFTPRSRAARDTRPRYPPHDRRAPTHSAVQSSPDRRRTERKGRPQGGHGPYEPAQAPPA</sequence>
<feature type="compositionally biased region" description="Basic and acidic residues" evidence="1">
    <location>
        <begin position="77"/>
        <end position="92"/>
    </location>
</feature>
<evidence type="ECO:0000313" key="3">
    <source>
        <dbReference type="Proteomes" id="UP000053268"/>
    </source>
</evidence>
<gene>
    <name evidence="2" type="ORF">RR46_04809</name>
</gene>
<feature type="region of interest" description="Disordered" evidence="1">
    <location>
        <begin position="33"/>
        <end position="128"/>
    </location>
</feature>
<protein>
    <submittedName>
        <fullName evidence="2">Uncharacterized protein</fullName>
    </submittedName>
</protein>
<organism evidence="2 3">
    <name type="scientific">Papilio xuthus</name>
    <name type="common">Asian swallowtail butterfly</name>
    <dbReference type="NCBI Taxonomy" id="66420"/>
    <lineage>
        <taxon>Eukaryota</taxon>
        <taxon>Metazoa</taxon>
        <taxon>Ecdysozoa</taxon>
        <taxon>Arthropoda</taxon>
        <taxon>Hexapoda</taxon>
        <taxon>Insecta</taxon>
        <taxon>Pterygota</taxon>
        <taxon>Neoptera</taxon>
        <taxon>Endopterygota</taxon>
        <taxon>Lepidoptera</taxon>
        <taxon>Glossata</taxon>
        <taxon>Ditrysia</taxon>
        <taxon>Papilionoidea</taxon>
        <taxon>Papilionidae</taxon>
        <taxon>Papilioninae</taxon>
        <taxon>Papilio</taxon>
    </lineage>
</organism>
<accession>A0A194Q8T8</accession>
<dbReference type="AlphaFoldDB" id="A0A194Q8T8"/>
<name>A0A194Q8T8_PAPXU</name>
<evidence type="ECO:0000256" key="1">
    <source>
        <dbReference type="SAM" id="MobiDB-lite"/>
    </source>
</evidence>
<keyword evidence="3" id="KW-1185">Reference proteome</keyword>
<dbReference type="EMBL" id="KQ459562">
    <property type="protein sequence ID" value="KPI99835.1"/>
    <property type="molecule type" value="Genomic_DNA"/>
</dbReference>
<dbReference type="Proteomes" id="UP000053268">
    <property type="component" value="Unassembled WGS sequence"/>
</dbReference>
<feature type="compositionally biased region" description="Basic residues" evidence="1">
    <location>
        <begin position="51"/>
        <end position="62"/>
    </location>
</feature>
<proteinExistence type="predicted"/>
<feature type="compositionally biased region" description="Low complexity" evidence="1">
    <location>
        <begin position="33"/>
        <end position="50"/>
    </location>
</feature>
<reference evidence="2 3" key="1">
    <citation type="journal article" date="2015" name="Nat. Commun.">
        <title>Outbred genome sequencing and CRISPR/Cas9 gene editing in butterflies.</title>
        <authorList>
            <person name="Li X."/>
            <person name="Fan D."/>
            <person name="Zhang W."/>
            <person name="Liu G."/>
            <person name="Zhang L."/>
            <person name="Zhao L."/>
            <person name="Fang X."/>
            <person name="Chen L."/>
            <person name="Dong Y."/>
            <person name="Chen Y."/>
            <person name="Ding Y."/>
            <person name="Zhao R."/>
            <person name="Feng M."/>
            <person name="Zhu Y."/>
            <person name="Feng Y."/>
            <person name="Jiang X."/>
            <person name="Zhu D."/>
            <person name="Xiang H."/>
            <person name="Feng X."/>
            <person name="Li S."/>
            <person name="Wang J."/>
            <person name="Zhang G."/>
            <person name="Kronforst M.R."/>
            <person name="Wang W."/>
        </authorList>
    </citation>
    <scope>NUCLEOTIDE SEQUENCE [LARGE SCALE GENOMIC DNA]</scope>
    <source>
        <strain evidence="2">Ya'a_city_454_Px</strain>
        <tissue evidence="2">Whole body</tissue>
    </source>
</reference>
<dbReference type="PROSITE" id="PS51257">
    <property type="entry name" value="PROKAR_LIPOPROTEIN"/>
    <property type="match status" value="1"/>
</dbReference>